<keyword evidence="1" id="KW-0812">Transmembrane</keyword>
<accession>A0A8T0UZ37</accession>
<name>A0A8T0UZ37_PANVG</name>
<keyword evidence="1" id="KW-1133">Transmembrane helix</keyword>
<protein>
    <submittedName>
        <fullName evidence="2">Uncharacterized protein</fullName>
    </submittedName>
</protein>
<dbReference type="EMBL" id="CM029041">
    <property type="protein sequence ID" value="KAG2625963.1"/>
    <property type="molecule type" value="Genomic_DNA"/>
</dbReference>
<keyword evidence="3" id="KW-1185">Reference proteome</keyword>
<proteinExistence type="predicted"/>
<keyword evidence="1" id="KW-0472">Membrane</keyword>
<evidence type="ECO:0000313" key="3">
    <source>
        <dbReference type="Proteomes" id="UP000823388"/>
    </source>
</evidence>
<sequence length="193" mass="20463">MVVLLSRQIKSLQAFSDDADIGCGVIFGEGAVIYFCLLCFHFGELAELSGVAGAAGGLGVSSFSGGGGKSFVCPLFLQKGGILRHPRWIPFPRCCWFRWRRFVLPVVGLLVGGGGLFFLSTTAQVGGRCSFSDNDAFRCVRALVYAASPRIGAPCVVWRWTLAGSGLSSPARSTGRCLGGDVESVLEIWGCTL</sequence>
<evidence type="ECO:0000313" key="2">
    <source>
        <dbReference type="EMBL" id="KAG2625963.1"/>
    </source>
</evidence>
<feature type="transmembrane region" description="Helical" evidence="1">
    <location>
        <begin position="55"/>
        <end position="77"/>
    </location>
</feature>
<reference evidence="2" key="1">
    <citation type="submission" date="2020-05" db="EMBL/GenBank/DDBJ databases">
        <title>WGS assembly of Panicum virgatum.</title>
        <authorList>
            <person name="Lovell J.T."/>
            <person name="Jenkins J."/>
            <person name="Shu S."/>
            <person name="Juenger T.E."/>
            <person name="Schmutz J."/>
        </authorList>
    </citation>
    <scope>NUCLEOTIDE SEQUENCE</scope>
    <source>
        <strain evidence="2">AP13</strain>
    </source>
</reference>
<feature type="transmembrane region" description="Helical" evidence="1">
    <location>
        <begin position="21"/>
        <end position="43"/>
    </location>
</feature>
<gene>
    <name evidence="2" type="ORF">PVAP13_3KG282700</name>
</gene>
<organism evidence="2 3">
    <name type="scientific">Panicum virgatum</name>
    <name type="common">Blackwell switchgrass</name>
    <dbReference type="NCBI Taxonomy" id="38727"/>
    <lineage>
        <taxon>Eukaryota</taxon>
        <taxon>Viridiplantae</taxon>
        <taxon>Streptophyta</taxon>
        <taxon>Embryophyta</taxon>
        <taxon>Tracheophyta</taxon>
        <taxon>Spermatophyta</taxon>
        <taxon>Magnoliopsida</taxon>
        <taxon>Liliopsida</taxon>
        <taxon>Poales</taxon>
        <taxon>Poaceae</taxon>
        <taxon>PACMAD clade</taxon>
        <taxon>Panicoideae</taxon>
        <taxon>Panicodae</taxon>
        <taxon>Paniceae</taxon>
        <taxon>Panicinae</taxon>
        <taxon>Panicum</taxon>
        <taxon>Panicum sect. Hiantes</taxon>
    </lineage>
</organism>
<feature type="transmembrane region" description="Helical" evidence="1">
    <location>
        <begin position="102"/>
        <end position="120"/>
    </location>
</feature>
<comment type="caution">
    <text evidence="2">The sequence shown here is derived from an EMBL/GenBank/DDBJ whole genome shotgun (WGS) entry which is preliminary data.</text>
</comment>
<evidence type="ECO:0000256" key="1">
    <source>
        <dbReference type="SAM" id="Phobius"/>
    </source>
</evidence>
<dbReference type="AlphaFoldDB" id="A0A8T0UZ37"/>
<dbReference type="Proteomes" id="UP000823388">
    <property type="component" value="Chromosome 3K"/>
</dbReference>